<organism evidence="2 3">
    <name type="scientific">Hyphomicrobium nitrativorans NL23</name>
    <dbReference type="NCBI Taxonomy" id="1029756"/>
    <lineage>
        <taxon>Bacteria</taxon>
        <taxon>Pseudomonadati</taxon>
        <taxon>Pseudomonadota</taxon>
        <taxon>Alphaproteobacteria</taxon>
        <taxon>Hyphomicrobiales</taxon>
        <taxon>Hyphomicrobiaceae</taxon>
        <taxon>Hyphomicrobium</taxon>
    </lineage>
</organism>
<feature type="region of interest" description="Disordered" evidence="1">
    <location>
        <begin position="72"/>
        <end position="99"/>
    </location>
</feature>
<name>V5SJ86_9HYPH</name>
<dbReference type="HOGENOM" id="CLU_2316493_0_0_5"/>
<evidence type="ECO:0000313" key="2">
    <source>
        <dbReference type="EMBL" id="AHB50155.1"/>
    </source>
</evidence>
<evidence type="ECO:0000256" key="1">
    <source>
        <dbReference type="SAM" id="MobiDB-lite"/>
    </source>
</evidence>
<reference evidence="2 3" key="1">
    <citation type="journal article" date="2014" name="Genome Announc.">
        <title>Complete Genome Sequence of Hyphomicrobium nitrativorans Strain NL23, a Denitrifying Bacterium Isolated from Biofilm of a Methanol-Fed Denitrification System Treating Seawater at the Montreal Biodome.</title>
        <authorList>
            <person name="Martineau C."/>
            <person name="Villeneuve C."/>
            <person name="Mauffrey F."/>
            <person name="Villemur R."/>
        </authorList>
    </citation>
    <scope>NUCLEOTIDE SEQUENCE [LARGE SCALE GENOMIC DNA]</scope>
    <source>
        <strain evidence="2">NL23</strain>
    </source>
</reference>
<dbReference type="AlphaFoldDB" id="V5SJ86"/>
<dbReference type="KEGG" id="hni:W911_09400"/>
<dbReference type="Proteomes" id="UP000018542">
    <property type="component" value="Chromosome"/>
</dbReference>
<protein>
    <submittedName>
        <fullName evidence="2">Uncharacterized protein</fullName>
    </submittedName>
</protein>
<proteinExistence type="predicted"/>
<sequence>MFSRQYKAAFDDDDLKALQRVFDAACAALMLEREDCVLRERLGAFVFEMAQLGERNERVLWSRAMGRFGDLSAAHSGPARRAGPPIERIAKKPRRSLRL</sequence>
<dbReference type="EMBL" id="CP006912">
    <property type="protein sequence ID" value="AHB50155.1"/>
    <property type="molecule type" value="Genomic_DNA"/>
</dbReference>
<evidence type="ECO:0000313" key="3">
    <source>
        <dbReference type="Proteomes" id="UP000018542"/>
    </source>
</evidence>
<gene>
    <name evidence="2" type="ORF">W911_09400</name>
</gene>
<dbReference type="PATRIC" id="fig|1029756.8.peg.1959"/>
<dbReference type="RefSeq" id="WP_023787247.1">
    <property type="nucleotide sequence ID" value="NC_022997.1"/>
</dbReference>
<keyword evidence="3" id="KW-1185">Reference proteome</keyword>
<accession>V5SJ86</accession>